<dbReference type="InterPro" id="IPR011576">
    <property type="entry name" value="Pyridox_Oxase_N"/>
</dbReference>
<dbReference type="NCBIfam" id="NF004231">
    <property type="entry name" value="PRK05679.1"/>
    <property type="match status" value="1"/>
</dbReference>
<dbReference type="InterPro" id="IPR019576">
    <property type="entry name" value="Pyridoxamine_oxidase_dimer_C"/>
</dbReference>
<keyword evidence="11" id="KW-1185">Reference proteome</keyword>
<evidence type="ECO:0000256" key="7">
    <source>
        <dbReference type="ARBA" id="ARBA00023002"/>
    </source>
</evidence>
<protein>
    <recommendedName>
        <fullName evidence="4">pyridoxal 5'-phosphate synthase</fullName>
        <ecNumber evidence="4">1.4.3.5</ecNumber>
    </recommendedName>
</protein>
<dbReference type="Pfam" id="PF01243">
    <property type="entry name" value="PNPOx_N"/>
    <property type="match status" value="1"/>
</dbReference>
<sequence length="229" mass="26132">MNLDIKPLSSMRITYSEGTLLEETAPSDPLLLFADWLAQARANLPADAEPNAVALATASAETGRPSCRMVLLKDFDARGLTIFTNYESRKASELESNPWAAMTLWWGQRSVRFEGRIERITDAESDQYYESRPLSSRIGAWASPQSKAIASRSDLEQLEQSFQKKFQDVIDPPRPPHWGGYRLVPDIAEFWQGRQSRLHDRLRYTRDIQLDRLNDPDAHGPWTRCRLAP</sequence>
<gene>
    <name evidence="10" type="ORF">BASA50_004731</name>
</gene>
<organism evidence="10 11">
    <name type="scientific">Batrachochytrium salamandrivorans</name>
    <dbReference type="NCBI Taxonomy" id="1357716"/>
    <lineage>
        <taxon>Eukaryota</taxon>
        <taxon>Fungi</taxon>
        <taxon>Fungi incertae sedis</taxon>
        <taxon>Chytridiomycota</taxon>
        <taxon>Chytridiomycota incertae sedis</taxon>
        <taxon>Chytridiomycetes</taxon>
        <taxon>Rhizophydiales</taxon>
        <taxon>Rhizophydiales incertae sedis</taxon>
        <taxon>Batrachochytrium</taxon>
    </lineage>
</organism>
<dbReference type="SUPFAM" id="SSF50475">
    <property type="entry name" value="FMN-binding split barrel"/>
    <property type="match status" value="1"/>
</dbReference>
<comment type="pathway">
    <text evidence="3">Cofactor metabolism; pyridoxal 5'-phosphate salvage; pyridoxal 5'-phosphate from pyridoxine 5'-phosphate: step 1/1.</text>
</comment>
<proteinExistence type="inferred from homology"/>
<comment type="cofactor">
    <cofactor evidence="1">
        <name>FMN</name>
        <dbReference type="ChEBI" id="CHEBI:58210"/>
    </cofactor>
</comment>
<evidence type="ECO:0000256" key="6">
    <source>
        <dbReference type="ARBA" id="ARBA00022643"/>
    </source>
</evidence>
<dbReference type="InterPro" id="IPR012349">
    <property type="entry name" value="Split_barrel_FMN-bd"/>
</dbReference>
<evidence type="ECO:0000256" key="4">
    <source>
        <dbReference type="ARBA" id="ARBA00012801"/>
    </source>
</evidence>
<accession>A0ABQ8FEK4</accession>
<dbReference type="PIRSF" id="PIRSF000190">
    <property type="entry name" value="Pyd_amn-ph_oxd"/>
    <property type="match status" value="1"/>
</dbReference>
<dbReference type="InterPro" id="IPR019740">
    <property type="entry name" value="Pyridox_Oxase_CS"/>
</dbReference>
<feature type="domain" description="Pyridoxine 5'-phosphate oxidase dimerisation C-terminal" evidence="9">
    <location>
        <begin position="178"/>
        <end position="229"/>
    </location>
</feature>
<feature type="domain" description="Pyridoxamine 5'-phosphate oxidase N-terminal" evidence="8">
    <location>
        <begin position="49"/>
        <end position="153"/>
    </location>
</feature>
<keyword evidence="5" id="KW-0285">Flavoprotein</keyword>
<keyword evidence="7" id="KW-0560">Oxidoreductase</keyword>
<dbReference type="Proteomes" id="UP001648503">
    <property type="component" value="Unassembled WGS sequence"/>
</dbReference>
<evidence type="ECO:0000313" key="10">
    <source>
        <dbReference type="EMBL" id="KAH6596973.1"/>
    </source>
</evidence>
<comment type="pathway">
    <text evidence="2">Cofactor metabolism; pyridoxal 5'-phosphate salvage; pyridoxal 5'-phosphate from pyridoxamine 5'-phosphate: step 1/1.</text>
</comment>
<dbReference type="Pfam" id="PF10590">
    <property type="entry name" value="PNP_phzG_C"/>
    <property type="match status" value="1"/>
</dbReference>
<evidence type="ECO:0000256" key="1">
    <source>
        <dbReference type="ARBA" id="ARBA00001917"/>
    </source>
</evidence>
<keyword evidence="6" id="KW-0288">FMN</keyword>
<dbReference type="Gene3D" id="2.30.110.10">
    <property type="entry name" value="Electron Transport, Fmn-binding Protein, Chain A"/>
    <property type="match status" value="1"/>
</dbReference>
<evidence type="ECO:0000313" key="11">
    <source>
        <dbReference type="Proteomes" id="UP001648503"/>
    </source>
</evidence>
<dbReference type="PANTHER" id="PTHR10851:SF0">
    <property type="entry name" value="PYRIDOXINE-5'-PHOSPHATE OXIDASE"/>
    <property type="match status" value="1"/>
</dbReference>
<dbReference type="InterPro" id="IPR000659">
    <property type="entry name" value="Pyridox_Oxase"/>
</dbReference>
<name>A0ABQ8FEK4_9FUNG</name>
<dbReference type="HAMAP" id="MF_01629">
    <property type="entry name" value="PdxH"/>
    <property type="match status" value="1"/>
</dbReference>
<dbReference type="EMBL" id="JAFCIX010000172">
    <property type="protein sequence ID" value="KAH6596973.1"/>
    <property type="molecule type" value="Genomic_DNA"/>
</dbReference>
<evidence type="ECO:0000256" key="5">
    <source>
        <dbReference type="ARBA" id="ARBA00022630"/>
    </source>
</evidence>
<evidence type="ECO:0000256" key="2">
    <source>
        <dbReference type="ARBA" id="ARBA00004738"/>
    </source>
</evidence>
<comment type="caution">
    <text evidence="10">The sequence shown here is derived from an EMBL/GenBank/DDBJ whole genome shotgun (WGS) entry which is preliminary data.</text>
</comment>
<evidence type="ECO:0000259" key="8">
    <source>
        <dbReference type="Pfam" id="PF01243"/>
    </source>
</evidence>
<dbReference type="PANTHER" id="PTHR10851">
    <property type="entry name" value="PYRIDOXINE-5-PHOSPHATE OXIDASE"/>
    <property type="match status" value="1"/>
</dbReference>
<dbReference type="EC" id="1.4.3.5" evidence="4"/>
<reference evidence="10 11" key="1">
    <citation type="submission" date="2021-02" db="EMBL/GenBank/DDBJ databases">
        <title>Variation within the Batrachochytrium salamandrivorans European outbreak.</title>
        <authorList>
            <person name="Kelly M."/>
            <person name="Pasmans F."/>
            <person name="Shea T.P."/>
            <person name="Munoz J.F."/>
            <person name="Carranza S."/>
            <person name="Cuomo C.A."/>
            <person name="Martel A."/>
        </authorList>
    </citation>
    <scope>NUCLEOTIDE SEQUENCE [LARGE SCALE GENOMIC DNA]</scope>
    <source>
        <strain evidence="10 11">AMFP18/2</strain>
    </source>
</reference>
<evidence type="ECO:0000259" key="9">
    <source>
        <dbReference type="Pfam" id="PF10590"/>
    </source>
</evidence>
<dbReference type="NCBIfam" id="TIGR00558">
    <property type="entry name" value="pdxH"/>
    <property type="match status" value="1"/>
</dbReference>
<dbReference type="PROSITE" id="PS01064">
    <property type="entry name" value="PYRIDOX_OXIDASE"/>
    <property type="match status" value="1"/>
</dbReference>
<evidence type="ECO:0000256" key="3">
    <source>
        <dbReference type="ARBA" id="ARBA00005037"/>
    </source>
</evidence>